<comment type="caution">
    <text evidence="2">The sequence shown here is derived from an EMBL/GenBank/DDBJ whole genome shotgun (WGS) entry which is preliminary data.</text>
</comment>
<accession>A0ABP3J5B8</accession>
<evidence type="ECO:0000313" key="2">
    <source>
        <dbReference type="EMBL" id="GAA0441279.1"/>
    </source>
</evidence>
<feature type="coiled-coil region" evidence="1">
    <location>
        <begin position="53"/>
        <end position="91"/>
    </location>
</feature>
<name>A0ABP3J5B8_9BACI</name>
<protein>
    <recommendedName>
        <fullName evidence="4">YtxH domain-containing protein</fullName>
    </recommendedName>
</protein>
<dbReference type="RefSeq" id="WP_343752514.1">
    <property type="nucleotide sequence ID" value="NZ_BAAADM010000046.1"/>
</dbReference>
<evidence type="ECO:0000313" key="3">
    <source>
        <dbReference type="Proteomes" id="UP001501459"/>
    </source>
</evidence>
<gene>
    <name evidence="2" type="ORF">GCM10008983_17970</name>
</gene>
<organism evidence="2 3">
    <name type="scientific">Lentibacillus halophilus</name>
    <dbReference type="NCBI Taxonomy" id="295065"/>
    <lineage>
        <taxon>Bacteria</taxon>
        <taxon>Bacillati</taxon>
        <taxon>Bacillota</taxon>
        <taxon>Bacilli</taxon>
        <taxon>Bacillales</taxon>
        <taxon>Bacillaceae</taxon>
        <taxon>Lentibacillus</taxon>
    </lineage>
</organism>
<evidence type="ECO:0008006" key="4">
    <source>
        <dbReference type="Google" id="ProtNLM"/>
    </source>
</evidence>
<evidence type="ECO:0000256" key="1">
    <source>
        <dbReference type="SAM" id="Coils"/>
    </source>
</evidence>
<reference evidence="3" key="1">
    <citation type="journal article" date="2019" name="Int. J. Syst. Evol. Microbiol.">
        <title>The Global Catalogue of Microorganisms (GCM) 10K type strain sequencing project: providing services to taxonomists for standard genome sequencing and annotation.</title>
        <authorList>
            <consortium name="The Broad Institute Genomics Platform"/>
            <consortium name="The Broad Institute Genome Sequencing Center for Infectious Disease"/>
            <person name="Wu L."/>
            <person name="Ma J."/>
        </authorList>
    </citation>
    <scope>NUCLEOTIDE SEQUENCE [LARGE SCALE GENOMIC DNA]</scope>
    <source>
        <strain evidence="3">JCM 12149</strain>
    </source>
</reference>
<proteinExistence type="predicted"/>
<sequence>MGKQKLCLGMIIGTIAGGLLSLLDRDARNYTKEKLADAKYESSYYVKHPSAAVKRTKNKFDRLNTQLSASTNNAINALEQVENTLDQFTDDRGTKRLGQ</sequence>
<dbReference type="EMBL" id="BAAADM010000046">
    <property type="protein sequence ID" value="GAA0441279.1"/>
    <property type="molecule type" value="Genomic_DNA"/>
</dbReference>
<dbReference type="Proteomes" id="UP001501459">
    <property type="component" value="Unassembled WGS sequence"/>
</dbReference>
<keyword evidence="1" id="KW-0175">Coiled coil</keyword>
<keyword evidence="3" id="KW-1185">Reference proteome</keyword>